<name>A0A966DTR5_9SPHI</name>
<dbReference type="PROSITE" id="PS51257">
    <property type="entry name" value="PROKAR_LIPOPROTEIN"/>
    <property type="match status" value="1"/>
</dbReference>
<gene>
    <name evidence="3" type="ORF">GSY63_09670</name>
</gene>
<reference evidence="3" key="2">
    <citation type="submission" date="2020-10" db="EMBL/GenBank/DDBJ databases">
        <title>Mucilaginibacter sp. nov., isolated from soil.</title>
        <authorList>
            <person name="Jeon C.O."/>
        </authorList>
    </citation>
    <scope>NUCLEOTIDE SEQUENCE</scope>
    <source>
        <strain evidence="3">R11</strain>
    </source>
</reference>
<dbReference type="PANTHER" id="PTHR43798:SF33">
    <property type="entry name" value="HYDROLASE, PUTATIVE (AFU_ORTHOLOGUE AFUA_2G14860)-RELATED"/>
    <property type="match status" value="1"/>
</dbReference>
<evidence type="ECO:0000313" key="4">
    <source>
        <dbReference type="Proteomes" id="UP000638732"/>
    </source>
</evidence>
<keyword evidence="3" id="KW-0378">Hydrolase</keyword>
<sequence>MNKIFCILFTCCMALFACSSHHTAVKPKIANNGVNIAYIDTGKGDTTLLFVHGWCINKGYWHNQTDYFSKNYRVVAIDLPGFGQSGKNRTDWSPQAFGKDVNAVMTELDLKNVVLIGHSMAGDIVVQAAANDPKRVIALVGVDNFKYVGIAPPPTAQANEAYDKAIDSLKHHFTAIATEYINEQLFSKSTPDSIKKRVINGALTCDSSIAAACMQRSDLDDATEIKKAGKKLYLINSDPSPTAVAGMQKKQIPFRLFTIKGTGHYPMLEAPAEFNRALAQAINSMHVGS</sequence>
<dbReference type="SUPFAM" id="SSF53474">
    <property type="entry name" value="alpha/beta-Hydrolases"/>
    <property type="match status" value="1"/>
</dbReference>
<protein>
    <submittedName>
        <fullName evidence="3">Alpha/beta fold hydrolase</fullName>
    </submittedName>
</protein>
<feature type="domain" description="AB hydrolase-1" evidence="2">
    <location>
        <begin position="47"/>
        <end position="157"/>
    </location>
</feature>
<organism evidence="3 4">
    <name type="scientific">Mucilaginibacter agri</name>
    <dbReference type="NCBI Taxonomy" id="2695265"/>
    <lineage>
        <taxon>Bacteria</taxon>
        <taxon>Pseudomonadati</taxon>
        <taxon>Bacteroidota</taxon>
        <taxon>Sphingobacteriia</taxon>
        <taxon>Sphingobacteriales</taxon>
        <taxon>Sphingobacteriaceae</taxon>
        <taxon>Mucilaginibacter</taxon>
    </lineage>
</organism>
<feature type="signal peptide" evidence="1">
    <location>
        <begin position="1"/>
        <end position="23"/>
    </location>
</feature>
<dbReference type="InterPro" id="IPR050266">
    <property type="entry name" value="AB_hydrolase_sf"/>
</dbReference>
<proteinExistence type="predicted"/>
<reference evidence="3" key="1">
    <citation type="submission" date="2020-01" db="EMBL/GenBank/DDBJ databases">
        <authorList>
            <person name="Seo Y.L."/>
        </authorList>
    </citation>
    <scope>NUCLEOTIDE SEQUENCE</scope>
    <source>
        <strain evidence="3">R11</strain>
    </source>
</reference>
<dbReference type="InterPro" id="IPR000073">
    <property type="entry name" value="AB_hydrolase_1"/>
</dbReference>
<dbReference type="GO" id="GO:0016787">
    <property type="term" value="F:hydrolase activity"/>
    <property type="evidence" value="ECO:0007669"/>
    <property type="project" value="UniProtKB-KW"/>
</dbReference>
<dbReference type="InterPro" id="IPR029058">
    <property type="entry name" value="AB_hydrolase_fold"/>
</dbReference>
<accession>A0A966DTR5</accession>
<dbReference type="AlphaFoldDB" id="A0A966DTR5"/>
<dbReference type="Proteomes" id="UP000638732">
    <property type="component" value="Unassembled WGS sequence"/>
</dbReference>
<dbReference type="RefSeq" id="WP_166585580.1">
    <property type="nucleotide sequence ID" value="NZ_WWEO01000041.1"/>
</dbReference>
<dbReference type="GO" id="GO:0016020">
    <property type="term" value="C:membrane"/>
    <property type="evidence" value="ECO:0007669"/>
    <property type="project" value="TreeGrafter"/>
</dbReference>
<keyword evidence="4" id="KW-1185">Reference proteome</keyword>
<evidence type="ECO:0000256" key="1">
    <source>
        <dbReference type="SAM" id="SignalP"/>
    </source>
</evidence>
<dbReference type="Gene3D" id="3.40.50.1820">
    <property type="entry name" value="alpha/beta hydrolase"/>
    <property type="match status" value="1"/>
</dbReference>
<evidence type="ECO:0000313" key="3">
    <source>
        <dbReference type="EMBL" id="NCD69622.1"/>
    </source>
</evidence>
<keyword evidence="1" id="KW-0732">Signal</keyword>
<dbReference type="PRINTS" id="PR00412">
    <property type="entry name" value="EPOXHYDRLASE"/>
</dbReference>
<dbReference type="PRINTS" id="PR00111">
    <property type="entry name" value="ABHYDROLASE"/>
</dbReference>
<comment type="caution">
    <text evidence="3">The sequence shown here is derived from an EMBL/GenBank/DDBJ whole genome shotgun (WGS) entry which is preliminary data.</text>
</comment>
<dbReference type="EMBL" id="WWEO01000041">
    <property type="protein sequence ID" value="NCD69622.1"/>
    <property type="molecule type" value="Genomic_DNA"/>
</dbReference>
<dbReference type="InterPro" id="IPR000639">
    <property type="entry name" value="Epox_hydrolase-like"/>
</dbReference>
<evidence type="ECO:0000259" key="2">
    <source>
        <dbReference type="Pfam" id="PF00561"/>
    </source>
</evidence>
<dbReference type="PANTHER" id="PTHR43798">
    <property type="entry name" value="MONOACYLGLYCEROL LIPASE"/>
    <property type="match status" value="1"/>
</dbReference>
<feature type="chain" id="PRO_5037582605" evidence="1">
    <location>
        <begin position="24"/>
        <end position="289"/>
    </location>
</feature>
<dbReference type="Pfam" id="PF00561">
    <property type="entry name" value="Abhydrolase_1"/>
    <property type="match status" value="1"/>
</dbReference>